<protein>
    <submittedName>
        <fullName evidence="2">Uncharacterized protein</fullName>
    </submittedName>
</protein>
<dbReference type="Proteomes" id="UP001430953">
    <property type="component" value="Unassembled WGS sequence"/>
</dbReference>
<gene>
    <name evidence="2" type="ORF">PUN28_018347</name>
</gene>
<dbReference type="AlphaFoldDB" id="A0AAW2EL66"/>
<keyword evidence="1" id="KW-0472">Membrane</keyword>
<accession>A0AAW2EL66</accession>
<dbReference type="EMBL" id="JADYXP020000022">
    <property type="protein sequence ID" value="KAL0102976.1"/>
    <property type="molecule type" value="Genomic_DNA"/>
</dbReference>
<comment type="caution">
    <text evidence="2">The sequence shown here is derived from an EMBL/GenBank/DDBJ whole genome shotgun (WGS) entry which is preliminary data.</text>
</comment>
<sequence length="95" mass="11346">MLYCKNERKYLLHASFNSHSSLKSFFFLSRICFIYIFLITNNSIIFYSISCRDYIRYRICLITIKMHNRKKKKKHETLIVSCHSISKLAEENAAV</sequence>
<evidence type="ECO:0000313" key="3">
    <source>
        <dbReference type="Proteomes" id="UP001430953"/>
    </source>
</evidence>
<keyword evidence="1" id="KW-1133">Transmembrane helix</keyword>
<name>A0AAW2EL66_9HYME</name>
<keyword evidence="1" id="KW-0812">Transmembrane</keyword>
<evidence type="ECO:0000256" key="1">
    <source>
        <dbReference type="SAM" id="Phobius"/>
    </source>
</evidence>
<organism evidence="2 3">
    <name type="scientific">Cardiocondyla obscurior</name>
    <dbReference type="NCBI Taxonomy" id="286306"/>
    <lineage>
        <taxon>Eukaryota</taxon>
        <taxon>Metazoa</taxon>
        <taxon>Ecdysozoa</taxon>
        <taxon>Arthropoda</taxon>
        <taxon>Hexapoda</taxon>
        <taxon>Insecta</taxon>
        <taxon>Pterygota</taxon>
        <taxon>Neoptera</taxon>
        <taxon>Endopterygota</taxon>
        <taxon>Hymenoptera</taxon>
        <taxon>Apocrita</taxon>
        <taxon>Aculeata</taxon>
        <taxon>Formicoidea</taxon>
        <taxon>Formicidae</taxon>
        <taxon>Myrmicinae</taxon>
        <taxon>Cardiocondyla</taxon>
    </lineage>
</organism>
<proteinExistence type="predicted"/>
<evidence type="ECO:0000313" key="2">
    <source>
        <dbReference type="EMBL" id="KAL0102976.1"/>
    </source>
</evidence>
<reference evidence="2 3" key="1">
    <citation type="submission" date="2023-03" db="EMBL/GenBank/DDBJ databases">
        <title>High recombination rates correlate with genetic variation in Cardiocondyla obscurior ants.</title>
        <authorList>
            <person name="Errbii M."/>
        </authorList>
    </citation>
    <scope>NUCLEOTIDE SEQUENCE [LARGE SCALE GENOMIC DNA]</scope>
    <source>
        <strain evidence="2">Alpha-2009</strain>
        <tissue evidence="2">Whole body</tissue>
    </source>
</reference>
<feature type="transmembrane region" description="Helical" evidence="1">
    <location>
        <begin position="25"/>
        <end position="49"/>
    </location>
</feature>
<keyword evidence="3" id="KW-1185">Reference proteome</keyword>